<keyword evidence="1" id="KW-0812">Transmembrane</keyword>
<protein>
    <submittedName>
        <fullName evidence="2">TIGR04561 family membrane protein</fullName>
    </submittedName>
</protein>
<dbReference type="RefSeq" id="WP_134297337.1">
    <property type="nucleotide sequence ID" value="NZ_CP038013.1"/>
</dbReference>
<proteinExistence type="predicted"/>
<dbReference type="AlphaFoldDB" id="A0A4P7AIS5"/>
<accession>A0A4P7AIS5</accession>
<dbReference type="Proteomes" id="UP000294309">
    <property type="component" value="Chromosome"/>
</dbReference>
<keyword evidence="1" id="KW-0472">Membrane</keyword>
<evidence type="ECO:0000313" key="3">
    <source>
        <dbReference type="Proteomes" id="UP000294309"/>
    </source>
</evidence>
<dbReference type="EMBL" id="CP038013">
    <property type="protein sequence ID" value="QBQ07546.1"/>
    <property type="molecule type" value="Genomic_DNA"/>
</dbReference>
<feature type="transmembrane region" description="Helical" evidence="1">
    <location>
        <begin position="15"/>
        <end position="40"/>
    </location>
</feature>
<keyword evidence="3" id="KW-1185">Reference proteome</keyword>
<dbReference type="NCBIfam" id="TIGR04561">
    <property type="entry name" value="membra_charge"/>
    <property type="match status" value="1"/>
</dbReference>
<organism evidence="2 3">
    <name type="scientific">Spiroplasma gladiatoris</name>
    <dbReference type="NCBI Taxonomy" id="2143"/>
    <lineage>
        <taxon>Bacteria</taxon>
        <taxon>Bacillati</taxon>
        <taxon>Mycoplasmatota</taxon>
        <taxon>Mollicutes</taxon>
        <taxon>Entomoplasmatales</taxon>
        <taxon>Spiroplasmataceae</taxon>
        <taxon>Spiroplasma</taxon>
    </lineage>
</organism>
<dbReference type="KEGG" id="sgq:SGLAD_v1c03470"/>
<sequence>MFLAKTVFKLLTLEVPLWLILVIFALIGIASLSIYFFVLFKKNRKFVFEKEEVSAQDFKRLDRFENLRNDFEVEIAKVKKIRKNLKIK</sequence>
<dbReference type="OrthoDB" id="390145at2"/>
<reference evidence="2 3" key="1">
    <citation type="submission" date="2019-03" db="EMBL/GenBank/DDBJ databases">
        <title>Complete genome sequence of Spiroplasma gladiatoris TG-1 (DSM 22552).</title>
        <authorList>
            <person name="Lin Y.-C."/>
            <person name="Chou L."/>
            <person name="Kuo C.-H."/>
        </authorList>
    </citation>
    <scope>NUCLEOTIDE SEQUENCE [LARGE SCALE GENOMIC DNA]</scope>
    <source>
        <strain evidence="2 3">TG-1</strain>
    </source>
</reference>
<name>A0A4P7AIS5_9MOLU</name>
<dbReference type="InterPro" id="IPR030825">
    <property type="entry name" value="Integral_membrane"/>
</dbReference>
<evidence type="ECO:0000256" key="1">
    <source>
        <dbReference type="SAM" id="Phobius"/>
    </source>
</evidence>
<gene>
    <name evidence="2" type="ORF">SGLAD_v1c03470</name>
</gene>
<evidence type="ECO:0000313" key="2">
    <source>
        <dbReference type="EMBL" id="QBQ07546.1"/>
    </source>
</evidence>
<keyword evidence="1" id="KW-1133">Transmembrane helix</keyword>